<dbReference type="InterPro" id="IPR049166">
    <property type="entry name" value="GH39_cat"/>
</dbReference>
<dbReference type="Gene3D" id="3.20.20.80">
    <property type="entry name" value="Glycosidases"/>
    <property type="match status" value="1"/>
</dbReference>
<dbReference type="AlphaFoldDB" id="I2GHP7"/>
<evidence type="ECO:0000256" key="3">
    <source>
        <dbReference type="ARBA" id="ARBA00023295"/>
    </source>
</evidence>
<keyword evidence="3" id="KW-0326">Glycosidase</keyword>
<dbReference type="STRING" id="1185876.BN8_02517"/>
<name>I2GHP7_9BACT</name>
<organism evidence="5 6">
    <name type="scientific">Fibrisoma limi BUZ 3</name>
    <dbReference type="NCBI Taxonomy" id="1185876"/>
    <lineage>
        <taxon>Bacteria</taxon>
        <taxon>Pseudomonadati</taxon>
        <taxon>Bacteroidota</taxon>
        <taxon>Cytophagia</taxon>
        <taxon>Cytophagales</taxon>
        <taxon>Spirosomataceae</taxon>
        <taxon>Fibrisoma</taxon>
    </lineage>
</organism>
<dbReference type="InterPro" id="IPR051923">
    <property type="entry name" value="Glycosyl_Hydrolase_39"/>
</dbReference>
<evidence type="ECO:0000313" key="5">
    <source>
        <dbReference type="EMBL" id="CCH53422.1"/>
    </source>
</evidence>
<accession>I2GHP7</accession>
<dbReference type="PANTHER" id="PTHR12631:SF10">
    <property type="entry name" value="BETA-XYLOSIDASE-LIKE PROTEIN-RELATED"/>
    <property type="match status" value="1"/>
</dbReference>
<comment type="caution">
    <text evidence="5">The sequence shown here is derived from an EMBL/GenBank/DDBJ whole genome shotgun (WGS) entry which is preliminary data.</text>
</comment>
<dbReference type="RefSeq" id="WP_009282004.1">
    <property type="nucleotide sequence ID" value="NZ_CAIT01000006.1"/>
</dbReference>
<reference evidence="5 6" key="1">
    <citation type="journal article" date="2012" name="J. Bacteriol.">
        <title>Genome Sequence of the Filamentous Bacterium Fibrisoma limi BUZ 3T.</title>
        <authorList>
            <person name="Filippini M."/>
            <person name="Qi W."/>
            <person name="Jaenicke S."/>
            <person name="Goesmann A."/>
            <person name="Smits T.H."/>
            <person name="Bagheri H.C."/>
        </authorList>
    </citation>
    <scope>NUCLEOTIDE SEQUENCE [LARGE SCALE GENOMIC DNA]</scope>
    <source>
        <strain evidence="6">BUZ 3T</strain>
    </source>
</reference>
<dbReference type="SUPFAM" id="SSF51445">
    <property type="entry name" value="(Trans)glycosidases"/>
    <property type="match status" value="1"/>
</dbReference>
<keyword evidence="6" id="KW-1185">Reference proteome</keyword>
<evidence type="ECO:0000256" key="2">
    <source>
        <dbReference type="ARBA" id="ARBA00022801"/>
    </source>
</evidence>
<evidence type="ECO:0000313" key="6">
    <source>
        <dbReference type="Proteomes" id="UP000009309"/>
    </source>
</evidence>
<evidence type="ECO:0000256" key="1">
    <source>
        <dbReference type="ARBA" id="ARBA00008875"/>
    </source>
</evidence>
<dbReference type="OrthoDB" id="912485at2"/>
<sequence>MPFTTHDRFVGKLQYGLAVLLLLTKALGNAQTIDTSRTRVITSFRVDLPYLGAVKLRSTNEIASSNWLIGCETLDRDFTDYDQYKGYLVPLGIKRLRMQAGWDKTEKVKGQYDWAWLDHIIDDAHKRGLKPWLQTSYGNHNYPDGGGSNLGAGMPTSKEALEAWDRWVEALVKRYRDKVTDWEIWNEPNFGDNQENTPEKAAALNIRTIDIIKRIQPQAKVSGLAMGHIDLTYAETFFRILAEKKKIQLFDNFTYHDYTYNPDSHYPKVMKLRAILHKYAPTLPLRQGENGAPSSPGFGRGALGDYEWSELTQAKWDTRRMLGDLGHDIETSIFGIIEMAYTNGPINRLNYKGIIKSDTTRQAIRPKMAYYAIQHVTAIFDHSLQRIQNVDLTFNKNQVPAQADAILYSKGTDREMAVYGYRHKTSRKQLFTIWMNEYIPTESTTTRNLTFTFANANIDTPVYVDIITGGVYDIPAAKWKKNGNVYTFTDIPVYDAPILIADKSLIQLRPN</sequence>
<dbReference type="eggNOG" id="COG2730">
    <property type="taxonomic scope" value="Bacteria"/>
</dbReference>
<dbReference type="GO" id="GO:0004553">
    <property type="term" value="F:hydrolase activity, hydrolyzing O-glycosyl compounds"/>
    <property type="evidence" value="ECO:0007669"/>
    <property type="project" value="TreeGrafter"/>
</dbReference>
<dbReference type="Pfam" id="PF01229">
    <property type="entry name" value="Glyco_hydro_39"/>
    <property type="match status" value="1"/>
</dbReference>
<dbReference type="PANTHER" id="PTHR12631">
    <property type="entry name" value="ALPHA-L-IDURONIDASE"/>
    <property type="match status" value="1"/>
</dbReference>
<proteinExistence type="inferred from homology"/>
<evidence type="ECO:0000259" key="4">
    <source>
        <dbReference type="Pfam" id="PF01229"/>
    </source>
</evidence>
<feature type="domain" description="Glycosyl hydrolases family 39 N-terminal catalytic" evidence="4">
    <location>
        <begin position="106"/>
        <end position="258"/>
    </location>
</feature>
<keyword evidence="2" id="KW-0378">Hydrolase</keyword>
<comment type="similarity">
    <text evidence="1">Belongs to the glycosyl hydrolase 39 family.</text>
</comment>
<dbReference type="InterPro" id="IPR017853">
    <property type="entry name" value="GH"/>
</dbReference>
<dbReference type="EMBL" id="CAIT01000006">
    <property type="protein sequence ID" value="CCH53422.1"/>
    <property type="molecule type" value="Genomic_DNA"/>
</dbReference>
<dbReference type="Proteomes" id="UP000009309">
    <property type="component" value="Unassembled WGS sequence"/>
</dbReference>
<gene>
    <name evidence="5" type="ORF">BN8_02517</name>
</gene>
<protein>
    <recommendedName>
        <fullName evidence="4">Glycosyl hydrolases family 39 N-terminal catalytic domain-containing protein</fullName>
    </recommendedName>
</protein>